<reference evidence="1" key="1">
    <citation type="submission" date="2018-06" db="EMBL/GenBank/DDBJ databases">
        <authorList>
            <person name="Zhirakovskaya E."/>
        </authorList>
    </citation>
    <scope>NUCLEOTIDE SEQUENCE</scope>
</reference>
<organism evidence="1">
    <name type="scientific">hydrothermal vent metagenome</name>
    <dbReference type="NCBI Taxonomy" id="652676"/>
    <lineage>
        <taxon>unclassified sequences</taxon>
        <taxon>metagenomes</taxon>
        <taxon>ecological metagenomes</taxon>
    </lineage>
</organism>
<dbReference type="AlphaFoldDB" id="A0A3B0S7K7"/>
<name>A0A3B0S7K7_9ZZZZ</name>
<gene>
    <name evidence="1" type="ORF">MNBD_ALPHA06-1491</name>
</gene>
<proteinExistence type="predicted"/>
<protein>
    <submittedName>
        <fullName evidence="1">Uncharacterized protein</fullName>
    </submittedName>
</protein>
<dbReference type="EMBL" id="UOEE01000307">
    <property type="protein sequence ID" value="VAW00968.1"/>
    <property type="molecule type" value="Genomic_DNA"/>
</dbReference>
<sequence length="168" mass="19369">MEILYRADCSPDVLNATQAILSRCRLRPQSALSKIERSTLRRAKIKKSKISYLEANELSSLTNLSLDRSRELVGLYKFQTLRSVGVAGSEDLWQLGYNLPQDLVGEHPYAMYFAYSSLVGEFVDRCVEDVFRCAVAQVETKNLPQKSKNWWAWKPYRGNMRFPNNRII</sequence>
<dbReference type="Pfam" id="PF11731">
    <property type="entry name" value="Cdd1"/>
    <property type="match status" value="1"/>
</dbReference>
<evidence type="ECO:0000313" key="1">
    <source>
        <dbReference type="EMBL" id="VAW00968.1"/>
    </source>
</evidence>
<accession>A0A3B0S7K7</accession>
<dbReference type="InterPro" id="IPR021725">
    <property type="entry name" value="Cdd1"/>
</dbReference>